<evidence type="ECO:0000256" key="2">
    <source>
        <dbReference type="ARBA" id="ARBA00022525"/>
    </source>
</evidence>
<dbReference type="GO" id="GO:0004867">
    <property type="term" value="F:serine-type endopeptidase inhibitor activity"/>
    <property type="evidence" value="ECO:0007669"/>
    <property type="project" value="InterPro"/>
</dbReference>
<name>A0A226EVX5_FOLCA</name>
<comment type="subcellular location">
    <subcellularLocation>
        <location evidence="1">Secreted</location>
    </subcellularLocation>
</comment>
<dbReference type="SMART" id="SM00280">
    <property type="entry name" value="KAZAL"/>
    <property type="match status" value="1"/>
</dbReference>
<accession>A0A226EVX5</accession>
<dbReference type="GO" id="GO:0005576">
    <property type="term" value="C:extracellular region"/>
    <property type="evidence" value="ECO:0007669"/>
    <property type="project" value="UniProtKB-SubCell"/>
</dbReference>
<feature type="region of interest" description="Disordered" evidence="4">
    <location>
        <begin position="92"/>
        <end position="130"/>
    </location>
</feature>
<dbReference type="PROSITE" id="PS00282">
    <property type="entry name" value="KAZAL_1"/>
    <property type="match status" value="1"/>
</dbReference>
<keyword evidence="2" id="KW-0964">Secreted</keyword>
<evidence type="ECO:0000256" key="5">
    <source>
        <dbReference type="SAM" id="SignalP"/>
    </source>
</evidence>
<dbReference type="PANTHER" id="PTHR21179:SF0">
    <property type="entry name" value="SERINE PROTEASE INHIBITOR KAZAL-TYPE 4"/>
    <property type="match status" value="1"/>
</dbReference>
<dbReference type="InterPro" id="IPR039932">
    <property type="entry name" value="Spink4-like"/>
</dbReference>
<evidence type="ECO:0000313" key="8">
    <source>
        <dbReference type="Proteomes" id="UP000198287"/>
    </source>
</evidence>
<proteinExistence type="predicted"/>
<dbReference type="Proteomes" id="UP000198287">
    <property type="component" value="Unassembled WGS sequence"/>
</dbReference>
<evidence type="ECO:0000256" key="1">
    <source>
        <dbReference type="ARBA" id="ARBA00004613"/>
    </source>
</evidence>
<dbReference type="Pfam" id="PF07648">
    <property type="entry name" value="Kazal_2"/>
    <property type="match status" value="1"/>
</dbReference>
<dbReference type="AlphaFoldDB" id="A0A226EVX5"/>
<dbReference type="PROSITE" id="PS51465">
    <property type="entry name" value="KAZAL_2"/>
    <property type="match status" value="1"/>
</dbReference>
<reference evidence="7 8" key="1">
    <citation type="submission" date="2015-12" db="EMBL/GenBank/DDBJ databases">
        <title>The genome of Folsomia candida.</title>
        <authorList>
            <person name="Faddeeva A."/>
            <person name="Derks M.F."/>
            <person name="Anvar Y."/>
            <person name="Smit S."/>
            <person name="Van Straalen N."/>
            <person name="Roelofs D."/>
        </authorList>
    </citation>
    <scope>NUCLEOTIDE SEQUENCE [LARGE SCALE GENOMIC DNA]</scope>
    <source>
        <strain evidence="7 8">VU population</strain>
        <tissue evidence="7">Whole body</tissue>
    </source>
</reference>
<feature type="domain" description="Kazal-like" evidence="6">
    <location>
        <begin position="129"/>
        <end position="178"/>
    </location>
</feature>
<evidence type="ECO:0000313" key="7">
    <source>
        <dbReference type="EMBL" id="OXA61348.1"/>
    </source>
</evidence>
<organism evidence="7 8">
    <name type="scientific">Folsomia candida</name>
    <name type="common">Springtail</name>
    <dbReference type="NCBI Taxonomy" id="158441"/>
    <lineage>
        <taxon>Eukaryota</taxon>
        <taxon>Metazoa</taxon>
        <taxon>Ecdysozoa</taxon>
        <taxon>Arthropoda</taxon>
        <taxon>Hexapoda</taxon>
        <taxon>Collembola</taxon>
        <taxon>Entomobryomorpha</taxon>
        <taxon>Isotomoidea</taxon>
        <taxon>Isotomidae</taxon>
        <taxon>Proisotominae</taxon>
        <taxon>Folsomia</taxon>
    </lineage>
</organism>
<dbReference type="OrthoDB" id="328123at2759"/>
<evidence type="ECO:0000256" key="4">
    <source>
        <dbReference type="SAM" id="MobiDB-lite"/>
    </source>
</evidence>
<dbReference type="CDD" id="cd00104">
    <property type="entry name" value="KAZAL_FS"/>
    <property type="match status" value="1"/>
</dbReference>
<protein>
    <submittedName>
        <fullName evidence="7">Bdellin B-3</fullName>
    </submittedName>
</protein>
<gene>
    <name evidence="7" type="ORF">Fcan01_01385</name>
</gene>
<feature type="chain" id="PRO_5012420637" evidence="5">
    <location>
        <begin position="25"/>
        <end position="191"/>
    </location>
</feature>
<feature type="signal peptide" evidence="5">
    <location>
        <begin position="1"/>
        <end position="24"/>
    </location>
</feature>
<dbReference type="InterPro" id="IPR036058">
    <property type="entry name" value="Kazal_dom_sf"/>
</dbReference>
<dbReference type="Gene3D" id="3.30.60.30">
    <property type="match status" value="1"/>
</dbReference>
<sequence length="191" mass="21698">MKFFAIASLLFFVGSFVLVPECESIEWSWAWFRDNFLPTRMDSDNNRNQATTPYYFYPTTARYTAPPTRPTTTTTGWAWDWILPSIPPTLPSTTRSYQPTQRSTAAYTHSTTTRRVTAPTVPPTPHGQANSQLTCSCGEETSEVCASNGITYKNRCKFDCAQHRVSRLRIVRNGSCDSVNRNDYWGNNGRK</sequence>
<keyword evidence="8" id="KW-1185">Reference proteome</keyword>
<keyword evidence="5" id="KW-0732">Signal</keyword>
<evidence type="ECO:0000259" key="6">
    <source>
        <dbReference type="PROSITE" id="PS51465"/>
    </source>
</evidence>
<keyword evidence="3" id="KW-1015">Disulfide bond</keyword>
<feature type="compositionally biased region" description="Polar residues" evidence="4">
    <location>
        <begin position="95"/>
        <end position="110"/>
    </location>
</feature>
<dbReference type="SUPFAM" id="SSF100895">
    <property type="entry name" value="Kazal-type serine protease inhibitors"/>
    <property type="match status" value="1"/>
</dbReference>
<dbReference type="PANTHER" id="PTHR21179">
    <property type="entry name" value="SERINE-TYPE ENDOPEPTIDASE INHIBITOR"/>
    <property type="match status" value="1"/>
</dbReference>
<comment type="caution">
    <text evidence="7">The sequence shown here is derived from an EMBL/GenBank/DDBJ whole genome shotgun (WGS) entry which is preliminary data.</text>
</comment>
<dbReference type="InterPro" id="IPR002350">
    <property type="entry name" value="Kazal_dom"/>
</dbReference>
<evidence type="ECO:0000256" key="3">
    <source>
        <dbReference type="ARBA" id="ARBA00023157"/>
    </source>
</evidence>
<dbReference type="EMBL" id="LNIX01000001">
    <property type="protein sequence ID" value="OXA61348.1"/>
    <property type="molecule type" value="Genomic_DNA"/>
</dbReference>